<feature type="compositionally biased region" description="Basic and acidic residues" evidence="1">
    <location>
        <begin position="502"/>
        <end position="513"/>
    </location>
</feature>
<gene>
    <name evidence="2" type="ORF">TCE0_033f09734</name>
</gene>
<comment type="caution">
    <text evidence="2">The sequence shown here is derived from an EMBL/GenBank/DDBJ whole genome shotgun (WGS) entry which is preliminary data.</text>
</comment>
<sequence length="594" mass="68245">MDHIDTVPDLLNCACVNNLWNVRALKRLYKGSLNDMRYRTPNVGSLNCLFVASRERFVQNMGFVKHLLLHPEKPLTRGAESGFATLVCGESCRPLRYRRYAEALLRPEGGARSGGGGGGGLVSLTIPFVIVNQDWMPISDLLISPSLEFLAINDYYCVRVILGCTNTSGSSINSELLREKLSHLKALTIYHCGGGSISSHHLYEVVRCCDLQFFHFEDWKRYPLLSPDISKLLTSLKTQRNLKALALRTNLSRRESIPGTIARAEEWGEAWPDLKALYLTQVDQLRLGEIVKFKELEILSLNDSEAYQAHENLYSIAGVATCRNLRVLDIWFRQFDDQEMLLKIARGCPLLRRLSVQCSYQSWFLSDLDSTIFHGLLRTLPNLEYLDLTYNIKMTGAWILELAINCPNLTVLRLRQTRLFISLEQLRKAQSFQKLEIMNINRIFFQDPQSLMMEPHEFSILASEWRRVFPKIHAMPCSDDISGAKMEKTYQDNIRNGISNERSSESDSDHDSGSEADEADEAEEGARNNDPWFDDYRQRSDWFLLRLKLWEELQYVQDKAIYDRIANLWQTDFEIENIGWPVMPLNTFGSDDII</sequence>
<dbReference type="PANTHER" id="PTHR38926:SF5">
    <property type="entry name" value="F-BOX AND LEUCINE-RICH REPEAT PROTEIN 6"/>
    <property type="match status" value="1"/>
</dbReference>
<feature type="region of interest" description="Disordered" evidence="1">
    <location>
        <begin position="496"/>
        <end position="530"/>
    </location>
</feature>
<dbReference type="EMBL" id="DF933829">
    <property type="protein sequence ID" value="GAM38749.1"/>
    <property type="molecule type" value="Genomic_DNA"/>
</dbReference>
<dbReference type="PANTHER" id="PTHR38926">
    <property type="entry name" value="F-BOX DOMAIN CONTAINING PROTEIN, EXPRESSED"/>
    <property type="match status" value="1"/>
</dbReference>
<protein>
    <submittedName>
        <fullName evidence="2">Uncharacterized protein</fullName>
    </submittedName>
</protein>
<feature type="compositionally biased region" description="Acidic residues" evidence="1">
    <location>
        <begin position="514"/>
        <end position="523"/>
    </location>
</feature>
<dbReference type="Gene3D" id="3.80.10.10">
    <property type="entry name" value="Ribonuclease Inhibitor"/>
    <property type="match status" value="1"/>
</dbReference>
<keyword evidence="3" id="KW-1185">Reference proteome</keyword>
<reference evidence="3" key="1">
    <citation type="journal article" date="2015" name="Genome Announc.">
        <title>Draft genome sequence of Talaromyces cellulolyticus strain Y-94, a source of lignocellulosic biomass-degrading enzymes.</title>
        <authorList>
            <person name="Fujii T."/>
            <person name="Koike H."/>
            <person name="Sawayama S."/>
            <person name="Yano S."/>
            <person name="Inoue H."/>
        </authorList>
    </citation>
    <scope>NUCLEOTIDE SEQUENCE [LARGE SCALE GENOMIC DNA]</scope>
    <source>
        <strain evidence="3">Y-94</strain>
    </source>
</reference>
<proteinExistence type="predicted"/>
<dbReference type="InterPro" id="IPR032675">
    <property type="entry name" value="LRR_dom_sf"/>
</dbReference>
<evidence type="ECO:0000313" key="2">
    <source>
        <dbReference type="EMBL" id="GAM38749.1"/>
    </source>
</evidence>
<evidence type="ECO:0000256" key="1">
    <source>
        <dbReference type="SAM" id="MobiDB-lite"/>
    </source>
</evidence>
<dbReference type="Proteomes" id="UP000053095">
    <property type="component" value="Unassembled WGS sequence"/>
</dbReference>
<dbReference type="SUPFAM" id="SSF52047">
    <property type="entry name" value="RNI-like"/>
    <property type="match status" value="1"/>
</dbReference>
<evidence type="ECO:0000313" key="3">
    <source>
        <dbReference type="Proteomes" id="UP000053095"/>
    </source>
</evidence>
<organism evidence="2 3">
    <name type="scientific">Talaromyces pinophilus</name>
    <name type="common">Penicillium pinophilum</name>
    <dbReference type="NCBI Taxonomy" id="128442"/>
    <lineage>
        <taxon>Eukaryota</taxon>
        <taxon>Fungi</taxon>
        <taxon>Dikarya</taxon>
        <taxon>Ascomycota</taxon>
        <taxon>Pezizomycotina</taxon>
        <taxon>Eurotiomycetes</taxon>
        <taxon>Eurotiomycetidae</taxon>
        <taxon>Eurotiales</taxon>
        <taxon>Trichocomaceae</taxon>
        <taxon>Talaromyces</taxon>
        <taxon>Talaromyces sect. Talaromyces</taxon>
    </lineage>
</organism>
<accession>A0A6V8HCN2</accession>
<dbReference type="AlphaFoldDB" id="A0A6V8HCN2"/>
<name>A0A6V8HCN2_TALPI</name>